<evidence type="ECO:0000313" key="2">
    <source>
        <dbReference type="Proteomes" id="UP001519296"/>
    </source>
</evidence>
<dbReference type="InterPro" id="IPR013785">
    <property type="entry name" value="Aldolase_TIM"/>
</dbReference>
<evidence type="ECO:0000313" key="1">
    <source>
        <dbReference type="EMBL" id="MBP2622591.1"/>
    </source>
</evidence>
<name>A0ABS5B186_9STRE</name>
<evidence type="ECO:0008006" key="3">
    <source>
        <dbReference type="Google" id="ProtNLM"/>
    </source>
</evidence>
<dbReference type="InterPro" id="IPR023885">
    <property type="entry name" value="4Fe4S-binding_SPASM_dom"/>
</dbReference>
<dbReference type="NCBIfam" id="TIGR04085">
    <property type="entry name" value="rSAM_more_4Fe4S"/>
    <property type="match status" value="1"/>
</dbReference>
<dbReference type="RefSeq" id="WP_209626610.1">
    <property type="nucleotide sequence ID" value="NZ_PRDG01000001.1"/>
</dbReference>
<accession>A0ABS5B186</accession>
<comment type="caution">
    <text evidence="1">The sequence shown here is derived from an EMBL/GenBank/DDBJ whole genome shotgun (WGS) entry which is preliminary data.</text>
</comment>
<sequence length="102" mass="11516">MFNVRGIIQSCTIALYHPSNVFGNINKGLLNYNKLQEWIIEVDEDCKKCPYVLICKSGYCPLAKKGEKGTKPLLCKSIEKMIRKNLALFALSESYIDILDVG</sequence>
<protein>
    <recommendedName>
        <fullName evidence="3">SPASM domain-containing protein</fullName>
    </recommendedName>
</protein>
<dbReference type="Proteomes" id="UP001519296">
    <property type="component" value="Unassembled WGS sequence"/>
</dbReference>
<gene>
    <name evidence="1" type="ORF">C4K46_01405</name>
</gene>
<organism evidence="1 2">
    <name type="scientific">Streptococcus oricebi</name>
    <dbReference type="NCBI Taxonomy" id="1547447"/>
    <lineage>
        <taxon>Bacteria</taxon>
        <taxon>Bacillati</taxon>
        <taxon>Bacillota</taxon>
        <taxon>Bacilli</taxon>
        <taxon>Lactobacillales</taxon>
        <taxon>Streptococcaceae</taxon>
        <taxon>Streptococcus</taxon>
    </lineage>
</organism>
<proteinExistence type="predicted"/>
<dbReference type="EMBL" id="PRDG01000001">
    <property type="protein sequence ID" value="MBP2622591.1"/>
    <property type="molecule type" value="Genomic_DNA"/>
</dbReference>
<reference evidence="1 2" key="1">
    <citation type="submission" date="2018-02" db="EMBL/GenBank/DDBJ databases">
        <title>Draft genome sequence of Streptococcus oricebi CCUG 70868T type strain.</title>
        <authorList>
            <person name="Mendez V."/>
            <person name="Salva-Serra F."/>
            <person name="Jaen-Luchoro D."/>
            <person name="Gonzales-Siles L."/>
            <person name="Karlsson R."/>
            <person name="Engstrom-Jakobsson H."/>
            <person name="Busquets A."/>
            <person name="Gomila M."/>
            <person name="Pineiro-Iglesias B."/>
            <person name="Bennasar-Figueras A."/>
            <person name="Seeger M."/>
            <person name="Moore E."/>
        </authorList>
    </citation>
    <scope>NUCLEOTIDE SEQUENCE [LARGE SCALE GENOMIC DNA]</scope>
    <source>
        <strain evidence="1 2">CCUG 70868</strain>
    </source>
</reference>
<keyword evidence="2" id="KW-1185">Reference proteome</keyword>
<dbReference type="Gene3D" id="3.20.20.70">
    <property type="entry name" value="Aldolase class I"/>
    <property type="match status" value="1"/>
</dbReference>